<dbReference type="PROSITE" id="PS51118">
    <property type="entry name" value="HTH_HXLR"/>
    <property type="match status" value="1"/>
</dbReference>
<dbReference type="SUPFAM" id="SSF46785">
    <property type="entry name" value="Winged helix' DNA-binding domain"/>
    <property type="match status" value="1"/>
</dbReference>
<dbReference type="AlphaFoldDB" id="A0A845SFT4"/>
<keyword evidence="2" id="KW-0238">DNA-binding</keyword>
<evidence type="ECO:0000256" key="3">
    <source>
        <dbReference type="ARBA" id="ARBA00023163"/>
    </source>
</evidence>
<evidence type="ECO:0000313" key="6">
    <source>
        <dbReference type="Proteomes" id="UP000461443"/>
    </source>
</evidence>
<sequence>MQRGELLNVNCPSRDVLKHLTSRWGVLVLIALSQGTHRFSELRRKVGGVSEKMLAQTLSWLEDDGLIVRKSLPVMPPHVEYSLSELGREVGGIVEGLADWIETHMPQIARARQEKRARRDGDTTA</sequence>
<dbReference type="EMBL" id="WUBS01000001">
    <property type="protein sequence ID" value="NDL61568.1"/>
    <property type="molecule type" value="Genomic_DNA"/>
</dbReference>
<reference evidence="5 6" key="1">
    <citation type="submission" date="2019-12" db="EMBL/GenBank/DDBJ databases">
        <authorList>
            <person name="Lee S.D."/>
        </authorList>
    </citation>
    <scope>NUCLEOTIDE SEQUENCE [LARGE SCALE GENOMIC DNA]</scope>
    <source>
        <strain evidence="5 6">SAP-6</strain>
    </source>
</reference>
<reference evidence="5 6" key="2">
    <citation type="submission" date="2020-02" db="EMBL/GenBank/DDBJ databases">
        <title>The new genus of Enterobacteriales.</title>
        <authorList>
            <person name="Kim I.S."/>
        </authorList>
    </citation>
    <scope>NUCLEOTIDE SEQUENCE [LARGE SCALE GENOMIC DNA]</scope>
    <source>
        <strain evidence="5 6">SAP-6</strain>
    </source>
</reference>
<evidence type="ECO:0000259" key="4">
    <source>
        <dbReference type="PROSITE" id="PS51118"/>
    </source>
</evidence>
<keyword evidence="3" id="KW-0804">Transcription</keyword>
<proteinExistence type="predicted"/>
<comment type="caution">
    <text evidence="5">The sequence shown here is derived from an EMBL/GenBank/DDBJ whole genome shotgun (WGS) entry which is preliminary data.</text>
</comment>
<evidence type="ECO:0000313" key="5">
    <source>
        <dbReference type="EMBL" id="NDL61568.1"/>
    </source>
</evidence>
<dbReference type="GO" id="GO:0003677">
    <property type="term" value="F:DNA binding"/>
    <property type="evidence" value="ECO:0007669"/>
    <property type="project" value="UniProtKB-KW"/>
</dbReference>
<accession>A0A845SFT4</accession>
<gene>
    <name evidence="5" type="ORF">GRH90_02135</name>
</gene>
<protein>
    <submittedName>
        <fullName evidence="5">Transcriptional regulator</fullName>
    </submittedName>
</protein>
<evidence type="ECO:0000256" key="1">
    <source>
        <dbReference type="ARBA" id="ARBA00023015"/>
    </source>
</evidence>
<dbReference type="InterPro" id="IPR002577">
    <property type="entry name" value="HTH_HxlR"/>
</dbReference>
<feature type="domain" description="HTH hxlR-type" evidence="4">
    <location>
        <begin position="11"/>
        <end position="109"/>
    </location>
</feature>
<dbReference type="PANTHER" id="PTHR33204:SF37">
    <property type="entry name" value="HTH-TYPE TRANSCRIPTIONAL REGULATOR YODB"/>
    <property type="match status" value="1"/>
</dbReference>
<dbReference type="InterPro" id="IPR036390">
    <property type="entry name" value="WH_DNA-bd_sf"/>
</dbReference>
<dbReference type="Gene3D" id="1.10.10.10">
    <property type="entry name" value="Winged helix-like DNA-binding domain superfamily/Winged helix DNA-binding domain"/>
    <property type="match status" value="1"/>
</dbReference>
<name>A0A845SFT4_9GAMM</name>
<keyword evidence="1" id="KW-0805">Transcription regulation</keyword>
<keyword evidence="6" id="KW-1185">Reference proteome</keyword>
<evidence type="ECO:0000256" key="2">
    <source>
        <dbReference type="ARBA" id="ARBA00023125"/>
    </source>
</evidence>
<organism evidence="5 6">
    <name type="scientific">Acerihabitans arboris</name>
    <dbReference type="NCBI Taxonomy" id="2691583"/>
    <lineage>
        <taxon>Bacteria</taxon>
        <taxon>Pseudomonadati</taxon>
        <taxon>Pseudomonadota</taxon>
        <taxon>Gammaproteobacteria</taxon>
        <taxon>Enterobacterales</taxon>
        <taxon>Pectobacteriaceae</taxon>
        <taxon>Acerihabitans</taxon>
    </lineage>
</organism>
<dbReference type="PANTHER" id="PTHR33204">
    <property type="entry name" value="TRANSCRIPTIONAL REGULATOR, MARR FAMILY"/>
    <property type="match status" value="1"/>
</dbReference>
<dbReference type="Pfam" id="PF01638">
    <property type="entry name" value="HxlR"/>
    <property type="match status" value="1"/>
</dbReference>
<dbReference type="InterPro" id="IPR036388">
    <property type="entry name" value="WH-like_DNA-bd_sf"/>
</dbReference>
<dbReference type="RefSeq" id="WP_162364282.1">
    <property type="nucleotide sequence ID" value="NZ_WUBS01000001.1"/>
</dbReference>
<dbReference type="Proteomes" id="UP000461443">
    <property type="component" value="Unassembled WGS sequence"/>
</dbReference>